<comment type="caution">
    <text evidence="2">The sequence shown here is derived from an EMBL/GenBank/DDBJ whole genome shotgun (WGS) entry which is preliminary data.</text>
</comment>
<feature type="signal peptide" evidence="1">
    <location>
        <begin position="1"/>
        <end position="25"/>
    </location>
</feature>
<proteinExistence type="predicted"/>
<protein>
    <submittedName>
        <fullName evidence="2">Uncharacterized protein</fullName>
    </submittedName>
</protein>
<evidence type="ECO:0000313" key="3">
    <source>
        <dbReference type="Proteomes" id="UP000636949"/>
    </source>
</evidence>
<dbReference type="EMBL" id="BMJS01000090">
    <property type="protein sequence ID" value="GGG09022.1"/>
    <property type="molecule type" value="Genomic_DNA"/>
</dbReference>
<dbReference type="Proteomes" id="UP000636949">
    <property type="component" value="Unassembled WGS sequence"/>
</dbReference>
<keyword evidence="3" id="KW-1185">Reference proteome</keyword>
<reference evidence="2" key="2">
    <citation type="submission" date="2020-09" db="EMBL/GenBank/DDBJ databases">
        <authorList>
            <person name="Sun Q."/>
            <person name="Zhou Y."/>
        </authorList>
    </citation>
    <scope>NUCLEOTIDE SEQUENCE</scope>
    <source>
        <strain evidence="2">CGMCC 1.15758</strain>
    </source>
</reference>
<name>A0A8J2Z768_9GAMM</name>
<dbReference type="OrthoDB" id="9838119at2"/>
<feature type="chain" id="PRO_5035191343" evidence="1">
    <location>
        <begin position="26"/>
        <end position="291"/>
    </location>
</feature>
<sequence length="291" mass="32838">MDIRNKTSFYSCLCVMLALVESAIAANVVDNHDQDDLHPTMALHNSDNRLDNHWYFGPTLEARYTHSRLNLFNVVGTATTSEWMGGAIFGVISTYNHWQAHWYIHGAAGTGRVNLRANDYNIDQHTNLQHYFATSTLSFGYEFIQGRFHITPGVYTTANYSKYRTTEPMMLALVNTSGTNQDDLYLHAGVLQSSTFHFNRHFSISSRAELGYIYYNNTQVDFYQANGLATLSQNTTNHGGLYSLLGLGFNFDSSYGRFIIAPWASYIYVPAKNHSINSNISAVGLKLLYLM</sequence>
<dbReference type="AlphaFoldDB" id="A0A8J2Z768"/>
<evidence type="ECO:0000256" key="1">
    <source>
        <dbReference type="SAM" id="SignalP"/>
    </source>
</evidence>
<dbReference type="RefSeq" id="WP_117004136.1">
    <property type="nucleotide sequence ID" value="NZ_BMJS01000090.1"/>
</dbReference>
<gene>
    <name evidence="2" type="ORF">GCM10010995_28280</name>
</gene>
<evidence type="ECO:0000313" key="2">
    <source>
        <dbReference type="EMBL" id="GGG09022.1"/>
    </source>
</evidence>
<keyword evidence="1" id="KW-0732">Signal</keyword>
<organism evidence="2 3">
    <name type="scientific">Cysteiniphilum litorale</name>
    <dbReference type="NCBI Taxonomy" id="2056700"/>
    <lineage>
        <taxon>Bacteria</taxon>
        <taxon>Pseudomonadati</taxon>
        <taxon>Pseudomonadota</taxon>
        <taxon>Gammaproteobacteria</taxon>
        <taxon>Thiotrichales</taxon>
        <taxon>Fastidiosibacteraceae</taxon>
        <taxon>Cysteiniphilum</taxon>
    </lineage>
</organism>
<accession>A0A8J2Z768</accession>
<reference evidence="2" key="1">
    <citation type="journal article" date="2014" name="Int. J. Syst. Evol. Microbiol.">
        <title>Complete genome sequence of Corynebacterium casei LMG S-19264T (=DSM 44701T), isolated from a smear-ripened cheese.</title>
        <authorList>
            <consortium name="US DOE Joint Genome Institute (JGI-PGF)"/>
            <person name="Walter F."/>
            <person name="Albersmeier A."/>
            <person name="Kalinowski J."/>
            <person name="Ruckert C."/>
        </authorList>
    </citation>
    <scope>NUCLEOTIDE SEQUENCE</scope>
    <source>
        <strain evidence="2">CGMCC 1.15758</strain>
    </source>
</reference>